<keyword evidence="2" id="KW-0274">FAD</keyword>
<dbReference type="Pfam" id="PF13450">
    <property type="entry name" value="NAD_binding_8"/>
    <property type="match status" value="1"/>
</dbReference>
<dbReference type="GO" id="GO:0004497">
    <property type="term" value="F:monooxygenase activity"/>
    <property type="evidence" value="ECO:0007669"/>
    <property type="project" value="UniProtKB-KW"/>
</dbReference>
<keyword evidence="1" id="KW-0285">Flavoprotein</keyword>
<dbReference type="InterPro" id="IPR036188">
    <property type="entry name" value="FAD/NAD-bd_sf"/>
</dbReference>
<sequence length="81" mass="9282">MFRANDDNKPFKVLIVGGGPAGLVLTSGLKNKDISCEVYERGVDPDFRTQGWFLSMHMTLQTLNDCIPKHRFEYFSREVWG</sequence>
<dbReference type="AlphaFoldDB" id="A0A1X0R2H6"/>
<proteinExistence type="predicted"/>
<name>A0A1X0R2H6_RHIZD</name>
<dbReference type="SUPFAM" id="SSF51905">
    <property type="entry name" value="FAD/NAD(P)-binding domain"/>
    <property type="match status" value="1"/>
</dbReference>
<keyword evidence="4" id="KW-0503">Monooxygenase</keyword>
<organism evidence="5">
    <name type="scientific">Rhizopus microsporus var. microsporus</name>
    <dbReference type="NCBI Taxonomy" id="86635"/>
    <lineage>
        <taxon>Eukaryota</taxon>
        <taxon>Fungi</taxon>
        <taxon>Fungi incertae sedis</taxon>
        <taxon>Mucoromycota</taxon>
        <taxon>Mucoromycotina</taxon>
        <taxon>Mucoromycetes</taxon>
        <taxon>Mucorales</taxon>
        <taxon>Mucorineae</taxon>
        <taxon>Rhizopodaceae</taxon>
        <taxon>Rhizopus</taxon>
    </lineage>
</organism>
<reference evidence="5" key="1">
    <citation type="journal article" date="2016" name="Proc. Natl. Acad. Sci. U.S.A.">
        <title>Lipid metabolic changes in an early divergent fungus govern the establishment of a mutualistic symbiosis with endobacteria.</title>
        <authorList>
            <person name="Lastovetsky O.A."/>
            <person name="Gaspar M.L."/>
            <person name="Mondo S.J."/>
            <person name="LaButti K.M."/>
            <person name="Sandor L."/>
            <person name="Grigoriev I.V."/>
            <person name="Henry S.A."/>
            <person name="Pawlowska T.E."/>
        </authorList>
    </citation>
    <scope>NUCLEOTIDE SEQUENCE [LARGE SCALE GENOMIC DNA]</scope>
    <source>
        <strain evidence="5">ATCC 52814</strain>
    </source>
</reference>
<evidence type="ECO:0000256" key="4">
    <source>
        <dbReference type="ARBA" id="ARBA00023033"/>
    </source>
</evidence>
<evidence type="ECO:0000256" key="2">
    <source>
        <dbReference type="ARBA" id="ARBA00022827"/>
    </source>
</evidence>
<gene>
    <name evidence="5" type="ORF">BCV72DRAFT_329214</name>
</gene>
<dbReference type="PANTHER" id="PTHR47178:SF1">
    <property type="entry name" value="FAD-BINDING DOMAIN-CONTAINING PROTEIN-RELATED"/>
    <property type="match status" value="1"/>
</dbReference>
<evidence type="ECO:0000256" key="1">
    <source>
        <dbReference type="ARBA" id="ARBA00022630"/>
    </source>
</evidence>
<keyword evidence="3" id="KW-0560">Oxidoreductase</keyword>
<protein>
    <recommendedName>
        <fullName evidence="6">FAD-binding domain-containing protein</fullName>
    </recommendedName>
</protein>
<evidence type="ECO:0008006" key="6">
    <source>
        <dbReference type="Google" id="ProtNLM"/>
    </source>
</evidence>
<dbReference type="EMBL" id="KV921927">
    <property type="protein sequence ID" value="ORE06225.1"/>
    <property type="molecule type" value="Genomic_DNA"/>
</dbReference>
<evidence type="ECO:0000256" key="3">
    <source>
        <dbReference type="ARBA" id="ARBA00023002"/>
    </source>
</evidence>
<dbReference type="PANTHER" id="PTHR47178">
    <property type="entry name" value="MONOOXYGENASE, FAD-BINDING"/>
    <property type="match status" value="1"/>
</dbReference>
<accession>A0A1X0R2H6</accession>
<dbReference type="VEuPathDB" id="FungiDB:BCV72DRAFT_329214"/>
<dbReference type="Proteomes" id="UP000242414">
    <property type="component" value="Unassembled WGS sequence"/>
</dbReference>
<dbReference type="Gene3D" id="3.50.50.60">
    <property type="entry name" value="FAD/NAD(P)-binding domain"/>
    <property type="match status" value="1"/>
</dbReference>
<evidence type="ECO:0000313" key="5">
    <source>
        <dbReference type="EMBL" id="ORE06225.1"/>
    </source>
</evidence>